<comment type="caution">
    <text evidence="1">The sequence shown here is derived from an EMBL/GenBank/DDBJ whole genome shotgun (WGS) entry which is preliminary data.</text>
</comment>
<dbReference type="Proteomes" id="UP000254863">
    <property type="component" value="Unassembled WGS sequence"/>
</dbReference>
<sequence>MKKRFSDEQIISMIHELEGAGYTIDRNKVMR</sequence>
<dbReference type="AlphaFoldDB" id="A0A7H4MTN9"/>
<evidence type="ECO:0000313" key="3">
    <source>
        <dbReference type="Proteomes" id="UP000254863"/>
    </source>
</evidence>
<evidence type="ECO:0000313" key="2">
    <source>
        <dbReference type="EMBL" id="STW79761.1"/>
    </source>
</evidence>
<name>A0A7H4MTN9_9ENTR</name>
<proteinExistence type="predicted"/>
<evidence type="ECO:0000313" key="1">
    <source>
        <dbReference type="EMBL" id="STS99575.1"/>
    </source>
</evidence>
<organism evidence="1 4">
    <name type="scientific">Klebsiella michiganensis</name>
    <dbReference type="NCBI Taxonomy" id="1134687"/>
    <lineage>
        <taxon>Bacteria</taxon>
        <taxon>Pseudomonadati</taxon>
        <taxon>Pseudomonadota</taxon>
        <taxon>Gammaproteobacteria</taxon>
        <taxon>Enterobacterales</taxon>
        <taxon>Enterobacteriaceae</taxon>
        <taxon>Klebsiella/Raoultella group</taxon>
        <taxon>Klebsiella</taxon>
    </lineage>
</organism>
<protein>
    <submittedName>
        <fullName evidence="1">Uncharacterized protein</fullName>
    </submittedName>
</protein>
<evidence type="ECO:0000313" key="4">
    <source>
        <dbReference type="Proteomes" id="UP000255050"/>
    </source>
</evidence>
<reference evidence="3 4" key="1">
    <citation type="submission" date="2018-06" db="EMBL/GenBank/DDBJ databases">
        <authorList>
            <consortium name="Pathogen Informatics"/>
            <person name="Doyle S."/>
        </authorList>
    </citation>
    <scope>NUCLEOTIDE SEQUENCE [LARGE SCALE GENOMIC DNA]</scope>
    <source>
        <strain evidence="2 3">NCTC11685</strain>
        <strain evidence="1 4">NCTC11694</strain>
    </source>
</reference>
<accession>A0A7H4MTN9</accession>
<dbReference type="EMBL" id="UGJR01000005">
    <property type="protein sequence ID" value="STS99575.1"/>
    <property type="molecule type" value="Genomic_DNA"/>
</dbReference>
<dbReference type="EMBL" id="UGMS01000004">
    <property type="protein sequence ID" value="STW79761.1"/>
    <property type="molecule type" value="Genomic_DNA"/>
</dbReference>
<gene>
    <name evidence="2" type="ORF">NCTC11685_07098</name>
    <name evidence="1" type="ORF">NCTC11694_06024</name>
</gene>
<dbReference type="Proteomes" id="UP000255050">
    <property type="component" value="Unassembled WGS sequence"/>
</dbReference>